<keyword evidence="2" id="KW-1185">Reference proteome</keyword>
<name>A0A1M7YIL7_9FIRM</name>
<accession>A0A1M7YIL7</accession>
<dbReference type="CDD" id="cd08026">
    <property type="entry name" value="DUF326"/>
    <property type="match status" value="1"/>
</dbReference>
<dbReference type="RefSeq" id="WP_073590308.1">
    <property type="nucleotide sequence ID" value="NZ_FRFD01000011.1"/>
</dbReference>
<evidence type="ECO:0000313" key="1">
    <source>
        <dbReference type="EMBL" id="SHO52450.1"/>
    </source>
</evidence>
<gene>
    <name evidence="1" type="ORF">SAMN02745217_03660</name>
</gene>
<dbReference type="AlphaFoldDB" id="A0A1M7YIL7"/>
<dbReference type="PANTHER" id="PTHR37310">
    <property type="entry name" value="CYTOPLASMIC PROTEIN-RELATED"/>
    <property type="match status" value="1"/>
</dbReference>
<dbReference type="OrthoDB" id="5396211at2"/>
<dbReference type="Proteomes" id="UP000184612">
    <property type="component" value="Unassembled WGS sequence"/>
</dbReference>
<proteinExistence type="predicted"/>
<dbReference type="Pfam" id="PF03860">
    <property type="entry name" value="Csp"/>
    <property type="match status" value="1"/>
</dbReference>
<protein>
    <submittedName>
        <fullName evidence="1">Uncharacterized protein</fullName>
    </submittedName>
</protein>
<dbReference type="Gene3D" id="1.20.1270.360">
    <property type="match status" value="1"/>
</dbReference>
<dbReference type="InterPro" id="IPR005560">
    <property type="entry name" value="Csp_YhjQ"/>
</dbReference>
<organism evidence="1 2">
    <name type="scientific">Anaerocolumna xylanovorans DSM 12503</name>
    <dbReference type="NCBI Taxonomy" id="1121345"/>
    <lineage>
        <taxon>Bacteria</taxon>
        <taxon>Bacillati</taxon>
        <taxon>Bacillota</taxon>
        <taxon>Clostridia</taxon>
        <taxon>Lachnospirales</taxon>
        <taxon>Lachnospiraceae</taxon>
        <taxon>Anaerocolumna</taxon>
    </lineage>
</organism>
<reference evidence="1 2" key="1">
    <citation type="submission" date="2016-12" db="EMBL/GenBank/DDBJ databases">
        <authorList>
            <person name="Song W.-J."/>
            <person name="Kurnit D.M."/>
        </authorList>
    </citation>
    <scope>NUCLEOTIDE SEQUENCE [LARGE SCALE GENOMIC DNA]</scope>
    <source>
        <strain evidence="1 2">DSM 12503</strain>
    </source>
</reference>
<evidence type="ECO:0000313" key="2">
    <source>
        <dbReference type="Proteomes" id="UP000184612"/>
    </source>
</evidence>
<dbReference type="PANTHER" id="PTHR37310:SF1">
    <property type="entry name" value="CYTOPLASMIC PROTEIN"/>
    <property type="match status" value="1"/>
</dbReference>
<dbReference type="InterPro" id="IPR044543">
    <property type="entry name" value="YHJQ-like"/>
</dbReference>
<dbReference type="EMBL" id="FRFD01000011">
    <property type="protein sequence ID" value="SHO52450.1"/>
    <property type="molecule type" value="Genomic_DNA"/>
</dbReference>
<sequence length="112" mass="12473">MSIVGKPLNNYQQCIDVCLRCFQACHECAVLCLQEPDVAQRTTHIAMMMECASVCKEAACLMTMNAKHAREFCKICATICEECATGCTQFKDEHCQQCADECKKCAVECKAM</sequence>